<protein>
    <recommendedName>
        <fullName evidence="3">Bacteriocin-protection, YdeI or OmpD-Associated</fullName>
    </recommendedName>
</protein>
<name>A0ABP6XY47_9ACTN</name>
<proteinExistence type="predicted"/>
<dbReference type="SUPFAM" id="SSF141694">
    <property type="entry name" value="AF2212/PG0164-like"/>
    <property type="match status" value="1"/>
</dbReference>
<keyword evidence="2" id="KW-1185">Reference proteome</keyword>
<organism evidence="1 2">
    <name type="scientific">Microlunatus spumicola</name>
    <dbReference type="NCBI Taxonomy" id="81499"/>
    <lineage>
        <taxon>Bacteria</taxon>
        <taxon>Bacillati</taxon>
        <taxon>Actinomycetota</taxon>
        <taxon>Actinomycetes</taxon>
        <taxon>Propionibacteriales</taxon>
        <taxon>Propionibacteriaceae</taxon>
        <taxon>Microlunatus</taxon>
    </lineage>
</organism>
<dbReference type="EMBL" id="BAAAYR010000004">
    <property type="protein sequence ID" value="GAA3573822.1"/>
    <property type="molecule type" value="Genomic_DNA"/>
</dbReference>
<accession>A0ABP6XY47</accession>
<sequence length="150" mass="15779">MPAFDAEVRASGRGSHAVVVPKAVVADLGTRRVLVTVGSESFEATLGAYGGRTFLGLRKAVLTALGVSAGDTVHVVLEPAAPADEPELVDAAPTTCAELDAAVDTDAELRAAWSALPEDHRAEYGRWISAGDDPDARQTRVARLRHRLLP</sequence>
<evidence type="ECO:0000313" key="1">
    <source>
        <dbReference type="EMBL" id="GAA3573822.1"/>
    </source>
</evidence>
<dbReference type="RefSeq" id="WP_204910062.1">
    <property type="nucleotide sequence ID" value="NZ_BAAAYR010000004.1"/>
</dbReference>
<dbReference type="Proteomes" id="UP001500767">
    <property type="component" value="Unassembled WGS sequence"/>
</dbReference>
<evidence type="ECO:0000313" key="2">
    <source>
        <dbReference type="Proteomes" id="UP001500767"/>
    </source>
</evidence>
<dbReference type="InterPro" id="IPR015018">
    <property type="entry name" value="DUF1905"/>
</dbReference>
<evidence type="ECO:0008006" key="3">
    <source>
        <dbReference type="Google" id="ProtNLM"/>
    </source>
</evidence>
<dbReference type="Gene3D" id="2.40.30.100">
    <property type="entry name" value="AF2212/PG0164-like"/>
    <property type="match status" value="1"/>
</dbReference>
<dbReference type="Pfam" id="PF08922">
    <property type="entry name" value="DUF1905"/>
    <property type="match status" value="1"/>
</dbReference>
<reference evidence="2" key="1">
    <citation type="journal article" date="2019" name="Int. J. Syst. Evol. Microbiol.">
        <title>The Global Catalogue of Microorganisms (GCM) 10K type strain sequencing project: providing services to taxonomists for standard genome sequencing and annotation.</title>
        <authorList>
            <consortium name="The Broad Institute Genomics Platform"/>
            <consortium name="The Broad Institute Genome Sequencing Center for Infectious Disease"/>
            <person name="Wu L."/>
            <person name="Ma J."/>
        </authorList>
    </citation>
    <scope>NUCLEOTIDE SEQUENCE [LARGE SCALE GENOMIC DNA]</scope>
    <source>
        <strain evidence="2">JCM 16540</strain>
    </source>
</reference>
<comment type="caution">
    <text evidence="1">The sequence shown here is derived from an EMBL/GenBank/DDBJ whole genome shotgun (WGS) entry which is preliminary data.</text>
</comment>
<dbReference type="InterPro" id="IPR037079">
    <property type="entry name" value="AF2212/PG0164-like_sf"/>
</dbReference>
<gene>
    <name evidence="1" type="ORF">GCM10022197_33390</name>
</gene>
<dbReference type="Pfam" id="PF13376">
    <property type="entry name" value="OmdA"/>
    <property type="match status" value="1"/>
</dbReference>